<keyword evidence="1 2" id="KW-0456">Lyase</keyword>
<dbReference type="Gene3D" id="3.30.1330.50">
    <property type="entry name" value="2-C-methyl-D-erythritol 2,4-cyclodiphosphate synthase"/>
    <property type="match status" value="1"/>
</dbReference>
<dbReference type="PANTHER" id="PTHR43181">
    <property type="entry name" value="2-C-METHYL-D-ERYTHRITOL 2,4-CYCLODIPHOSPHATE SYNTHASE, CHLOROPLASTIC"/>
    <property type="match status" value="1"/>
</dbReference>
<evidence type="ECO:0000313" key="5">
    <source>
        <dbReference type="Proteomes" id="UP000230914"/>
    </source>
</evidence>
<feature type="binding site" evidence="1">
    <location>
        <begin position="59"/>
        <end position="61"/>
    </location>
    <ligand>
        <name>4-CDP-2-C-methyl-D-erythritol 2-phosphate</name>
        <dbReference type="ChEBI" id="CHEBI:57919"/>
    </ligand>
</feature>
<gene>
    <name evidence="1 4" type="primary">ispF</name>
    <name evidence="4" type="ORF">CSA55_04095</name>
</gene>
<dbReference type="Proteomes" id="UP000230914">
    <property type="component" value="Unassembled WGS sequence"/>
</dbReference>
<comment type="pathway">
    <text evidence="1">Isoprenoid biosynthesis; isopentenyl diphosphate biosynthesis via DXP pathway; isopentenyl diphosphate from 1-deoxy-D-xylulose 5-phosphate: step 4/6.</text>
</comment>
<dbReference type="InterPro" id="IPR036571">
    <property type="entry name" value="MECDP_synthase_sf"/>
</dbReference>
<reference evidence="4 5" key="1">
    <citation type="submission" date="2017-10" db="EMBL/GenBank/DDBJ databases">
        <title>Novel microbial diversity and functional potential in the marine mammal oral microbiome.</title>
        <authorList>
            <person name="Dudek N.K."/>
            <person name="Sun C.L."/>
            <person name="Burstein D."/>
            <person name="Kantor R.S."/>
            <person name="Aliaga Goltsman D.S."/>
            <person name="Bik E.M."/>
            <person name="Thomas B.C."/>
            <person name="Banfield J.F."/>
            <person name="Relman D.A."/>
        </authorList>
    </citation>
    <scope>NUCLEOTIDE SEQUENCE [LARGE SCALE GENOMIC DNA]</scope>
    <source>
        <strain evidence="4">DOLJORAL78_61_10</strain>
    </source>
</reference>
<feature type="binding site" evidence="1">
    <location>
        <begin position="9"/>
        <end position="11"/>
    </location>
    <ligand>
        <name>4-CDP-2-C-methyl-D-erythritol 2-phosphate</name>
        <dbReference type="ChEBI" id="CHEBI:57919"/>
    </ligand>
</feature>
<protein>
    <recommendedName>
        <fullName evidence="1 2">2-C-methyl-D-erythritol 2,4-cyclodiphosphate synthase</fullName>
        <shortName evidence="1">MECDP-synthase</shortName>
        <shortName evidence="1">MECPP-synthase</shortName>
        <shortName evidence="1">MECPS</shortName>
        <ecNumber evidence="1 2">4.6.1.12</ecNumber>
    </recommendedName>
</protein>
<dbReference type="UniPathway" id="UPA00056">
    <property type="reaction ID" value="UER00095"/>
</dbReference>
<dbReference type="GO" id="GO:0016114">
    <property type="term" value="P:terpenoid biosynthetic process"/>
    <property type="evidence" value="ECO:0007669"/>
    <property type="project" value="InterPro"/>
</dbReference>
<evidence type="ECO:0000259" key="3">
    <source>
        <dbReference type="Pfam" id="PF02542"/>
    </source>
</evidence>
<dbReference type="InterPro" id="IPR003526">
    <property type="entry name" value="MECDP_synthase"/>
</dbReference>
<dbReference type="HAMAP" id="MF_00107">
    <property type="entry name" value="IspF"/>
    <property type="match status" value="1"/>
</dbReference>
<evidence type="ECO:0000256" key="1">
    <source>
        <dbReference type="HAMAP-Rule" id="MF_00107"/>
    </source>
</evidence>
<dbReference type="Pfam" id="PF02542">
    <property type="entry name" value="YgbB"/>
    <property type="match status" value="1"/>
</dbReference>
<feature type="site" description="Transition state stabilizer" evidence="1">
    <location>
        <position position="37"/>
    </location>
</feature>
<keyword evidence="1" id="KW-0479">Metal-binding</keyword>
<dbReference type="NCBIfam" id="TIGR00151">
    <property type="entry name" value="ispF"/>
    <property type="match status" value="1"/>
</dbReference>
<keyword evidence="1 2" id="KW-0414">Isoprene biosynthesis</keyword>
<dbReference type="SUPFAM" id="SSF69765">
    <property type="entry name" value="IpsF-like"/>
    <property type="match status" value="1"/>
</dbReference>
<feature type="binding site" evidence="1">
    <location>
        <begin position="37"/>
        <end position="38"/>
    </location>
    <ligand>
        <name>4-CDP-2-C-methyl-D-erythritol 2-phosphate</name>
        <dbReference type="ChEBI" id="CHEBI:57919"/>
    </ligand>
</feature>
<comment type="cofactor">
    <cofactor evidence="1">
        <name>a divalent metal cation</name>
        <dbReference type="ChEBI" id="CHEBI:60240"/>
    </cofactor>
    <text evidence="1">Binds 1 divalent metal cation per subunit.</text>
</comment>
<proteinExistence type="inferred from homology"/>
<dbReference type="GO" id="GO:0008685">
    <property type="term" value="F:2-C-methyl-D-erythritol 2,4-cyclodiphosphate synthase activity"/>
    <property type="evidence" value="ECO:0007669"/>
    <property type="project" value="UniProtKB-UniRule"/>
</dbReference>
<dbReference type="AlphaFoldDB" id="A0A2G6KAV7"/>
<comment type="similarity">
    <text evidence="1 2">Belongs to the IspF family.</text>
</comment>
<comment type="catalytic activity">
    <reaction evidence="1 2">
        <text>4-CDP-2-C-methyl-D-erythritol 2-phosphate = 2-C-methyl-D-erythritol 2,4-cyclic diphosphate + CMP</text>
        <dbReference type="Rhea" id="RHEA:23864"/>
        <dbReference type="ChEBI" id="CHEBI:57919"/>
        <dbReference type="ChEBI" id="CHEBI:58483"/>
        <dbReference type="ChEBI" id="CHEBI:60377"/>
        <dbReference type="EC" id="4.6.1.12"/>
    </reaction>
</comment>
<accession>A0A2G6KAV7</accession>
<dbReference type="GO" id="GO:0019288">
    <property type="term" value="P:isopentenyl diphosphate biosynthetic process, methylerythritol 4-phosphate pathway"/>
    <property type="evidence" value="ECO:0007669"/>
    <property type="project" value="UniProtKB-UniRule"/>
</dbReference>
<dbReference type="EC" id="4.6.1.12" evidence="1 2"/>
<dbReference type="GO" id="GO:0046872">
    <property type="term" value="F:metal ion binding"/>
    <property type="evidence" value="ECO:0007669"/>
    <property type="project" value="UniProtKB-KW"/>
</dbReference>
<comment type="subunit">
    <text evidence="1">Homotrimer.</text>
</comment>
<dbReference type="EMBL" id="PDSL01000053">
    <property type="protein sequence ID" value="PIE32122.1"/>
    <property type="molecule type" value="Genomic_DNA"/>
</dbReference>
<comment type="caution">
    <text evidence="1">Lacks conserved residue(s) required for the propagation of feature annotation.</text>
</comment>
<feature type="binding site" evidence="1">
    <location>
        <position position="11"/>
    </location>
    <ligand>
        <name>a divalent metal cation</name>
        <dbReference type="ChEBI" id="CHEBI:60240"/>
    </ligand>
</feature>
<dbReference type="PANTHER" id="PTHR43181:SF1">
    <property type="entry name" value="2-C-METHYL-D-ERYTHRITOL 2,4-CYCLODIPHOSPHATE SYNTHASE, CHLOROPLASTIC"/>
    <property type="match status" value="1"/>
</dbReference>
<feature type="domain" description="2-C-methyl-D-erythritol 2,4-cyclodiphosphate synthase" evidence="3">
    <location>
        <begin position="2"/>
        <end position="154"/>
    </location>
</feature>
<sequence>MFRVGQGVDIHRFSDDPDRVLILGGCVFDGEQGLVGHSDADVPAHAAADALLGAAGLGDLGSHFPDTDERWRGADSLELLRIAATEVREAGWEIGNIDIKVICERPHLASRRVEMEAHLSAAAGASVTVSGRRAEKLGALGAGEGIAALAVTVIWKDRT</sequence>
<name>A0A2G6KAV7_9ACTN</name>
<evidence type="ECO:0000313" key="4">
    <source>
        <dbReference type="EMBL" id="PIE32122.1"/>
    </source>
</evidence>
<comment type="caution">
    <text evidence="4">The sequence shown here is derived from an EMBL/GenBank/DDBJ whole genome shotgun (WGS) entry which is preliminary data.</text>
</comment>
<feature type="binding site" evidence="1">
    <location>
        <position position="9"/>
    </location>
    <ligand>
        <name>a divalent metal cation</name>
        <dbReference type="ChEBI" id="CHEBI:60240"/>
    </ligand>
</feature>
<dbReference type="CDD" id="cd00554">
    <property type="entry name" value="MECDP_synthase"/>
    <property type="match status" value="1"/>
</dbReference>
<comment type="function">
    <text evidence="1">Involved in the biosynthesis of isopentenyl diphosphate (IPP) and dimethylallyl diphosphate (DMAPP), two major building blocks of isoprenoid compounds. Catalyzes the conversion of 4-diphosphocytidyl-2-C-methyl-D-erythritol 2-phosphate (CDP-ME2P) to 2-C-methyl-D-erythritol 2,4-cyclodiphosphate (ME-CPP) with a corresponding release of cytidine 5-monophosphate (CMP).</text>
</comment>
<evidence type="ECO:0000256" key="2">
    <source>
        <dbReference type="RuleBase" id="RU004395"/>
    </source>
</evidence>
<feature type="binding site" evidence="1">
    <location>
        <position position="45"/>
    </location>
    <ligand>
        <name>a divalent metal cation</name>
        <dbReference type="ChEBI" id="CHEBI:60240"/>
    </ligand>
</feature>
<feature type="binding site" evidence="1">
    <location>
        <begin position="64"/>
        <end position="68"/>
    </location>
    <ligand>
        <name>4-CDP-2-C-methyl-D-erythritol 2-phosphate</name>
        <dbReference type="ChEBI" id="CHEBI:57919"/>
    </ligand>
</feature>
<organism evidence="4 5">
    <name type="scientific">Ilumatobacter coccineus</name>
    <dbReference type="NCBI Taxonomy" id="467094"/>
    <lineage>
        <taxon>Bacteria</taxon>
        <taxon>Bacillati</taxon>
        <taxon>Actinomycetota</taxon>
        <taxon>Acidimicrobiia</taxon>
        <taxon>Acidimicrobiales</taxon>
        <taxon>Ilumatobacteraceae</taxon>
        <taxon>Ilumatobacter</taxon>
    </lineage>
</organism>